<proteinExistence type="predicted"/>
<protein>
    <submittedName>
        <fullName evidence="1">Uncharacterized protein</fullName>
    </submittedName>
</protein>
<accession>X1KTM0</accession>
<name>X1KTM0_9ZZZZ</name>
<dbReference type="EMBL" id="BARU01045827">
    <property type="protein sequence ID" value="GAH96955.1"/>
    <property type="molecule type" value="Genomic_DNA"/>
</dbReference>
<comment type="caution">
    <text evidence="1">The sequence shown here is derived from an EMBL/GenBank/DDBJ whole genome shotgun (WGS) entry which is preliminary data.</text>
</comment>
<sequence length="63" mass="7335">AEKQDNQYIYGHSYQNLNVKLMKSTLPNNKNHIFKNGAFYNGFAINIENNFIILKNILCTDIK</sequence>
<organism evidence="1">
    <name type="scientific">marine sediment metagenome</name>
    <dbReference type="NCBI Taxonomy" id="412755"/>
    <lineage>
        <taxon>unclassified sequences</taxon>
        <taxon>metagenomes</taxon>
        <taxon>ecological metagenomes</taxon>
    </lineage>
</organism>
<reference evidence="1" key="1">
    <citation type="journal article" date="2014" name="Front. Microbiol.">
        <title>High frequency of phylogenetically diverse reductive dehalogenase-homologous genes in deep subseafloor sedimentary metagenomes.</title>
        <authorList>
            <person name="Kawai M."/>
            <person name="Futagami T."/>
            <person name="Toyoda A."/>
            <person name="Takaki Y."/>
            <person name="Nishi S."/>
            <person name="Hori S."/>
            <person name="Arai W."/>
            <person name="Tsubouchi T."/>
            <person name="Morono Y."/>
            <person name="Uchiyama I."/>
            <person name="Ito T."/>
            <person name="Fujiyama A."/>
            <person name="Inagaki F."/>
            <person name="Takami H."/>
        </authorList>
    </citation>
    <scope>NUCLEOTIDE SEQUENCE</scope>
    <source>
        <strain evidence="1">Expedition CK06-06</strain>
    </source>
</reference>
<feature type="non-terminal residue" evidence="1">
    <location>
        <position position="1"/>
    </location>
</feature>
<evidence type="ECO:0000313" key="1">
    <source>
        <dbReference type="EMBL" id="GAH96955.1"/>
    </source>
</evidence>
<gene>
    <name evidence="1" type="ORF">S03H2_69378</name>
</gene>
<dbReference type="AlphaFoldDB" id="X1KTM0"/>